<gene>
    <name evidence="10" type="ORF">ZYGR_0AU00110</name>
</gene>
<dbReference type="CDD" id="cd00077">
    <property type="entry name" value="HDc"/>
    <property type="match status" value="1"/>
</dbReference>
<dbReference type="Gene3D" id="1.10.3210.10">
    <property type="entry name" value="Hypothetical protein af1432"/>
    <property type="match status" value="1"/>
</dbReference>
<evidence type="ECO:0000256" key="8">
    <source>
        <dbReference type="ARBA" id="ARBA00061079"/>
    </source>
</evidence>
<dbReference type="InterPro" id="IPR017771">
    <property type="entry name" value="Cyanamide_hydratase_HD"/>
</dbReference>
<reference evidence="10 11" key="1">
    <citation type="submission" date="2016-08" db="EMBL/GenBank/DDBJ databases">
        <title>Draft genome sequence of allopolyploid Zygosaccharomyces rouxii.</title>
        <authorList>
            <person name="Watanabe J."/>
            <person name="Uehara K."/>
            <person name="Mogi Y."/>
            <person name="Tsukioka Y."/>
        </authorList>
    </citation>
    <scope>NUCLEOTIDE SEQUENCE [LARGE SCALE GENOMIC DNA]</scope>
    <source>
        <strain evidence="10 11">NBRC 110957</strain>
    </source>
</reference>
<dbReference type="Pfam" id="PF01966">
    <property type="entry name" value="HD"/>
    <property type="match status" value="1"/>
</dbReference>
<evidence type="ECO:0000313" key="11">
    <source>
        <dbReference type="Proteomes" id="UP000187013"/>
    </source>
</evidence>
<dbReference type="PROSITE" id="PS51831">
    <property type="entry name" value="HD"/>
    <property type="match status" value="1"/>
</dbReference>
<keyword evidence="3" id="KW-0862">Zinc</keyword>
<evidence type="ECO:0000256" key="7">
    <source>
        <dbReference type="ARBA" id="ARBA00056826"/>
    </source>
</evidence>
<dbReference type="NCBIfam" id="TIGR03401">
    <property type="entry name" value="cyanamide_fam"/>
    <property type="match status" value="1"/>
</dbReference>
<comment type="similarity">
    <text evidence="8">Belongs to the cyanamide dehydrase family.</text>
</comment>
<dbReference type="InterPro" id="IPR006674">
    <property type="entry name" value="HD_domain"/>
</dbReference>
<dbReference type="PANTHER" id="PTHR35569:SF1">
    <property type="entry name" value="CYANAMIDE HYDRATASE DDI2-RELATED"/>
    <property type="match status" value="1"/>
</dbReference>
<dbReference type="SMART" id="SM00471">
    <property type="entry name" value="HDc"/>
    <property type="match status" value="1"/>
</dbReference>
<evidence type="ECO:0000313" key="10">
    <source>
        <dbReference type="EMBL" id="GAV55378.1"/>
    </source>
</evidence>
<dbReference type="Proteomes" id="UP000187013">
    <property type="component" value="Unassembled WGS sequence"/>
</dbReference>
<comment type="cofactor">
    <cofactor evidence="1">
        <name>Zn(2+)</name>
        <dbReference type="ChEBI" id="CHEBI:29105"/>
    </cofactor>
</comment>
<dbReference type="EC" id="4.2.1.69" evidence="6"/>
<dbReference type="AlphaFoldDB" id="A0A1Q3AI07"/>
<dbReference type="SUPFAM" id="SSF109604">
    <property type="entry name" value="HD-domain/PDEase-like"/>
    <property type="match status" value="1"/>
</dbReference>
<name>A0A1Q3AI07_ZYGRO</name>
<comment type="caution">
    <text evidence="10">The sequence shown here is derived from an EMBL/GenBank/DDBJ whole genome shotgun (WGS) entry which is preliminary data.</text>
</comment>
<sequence length="228" mass="25745">MSKYGFNKINREVHQAIKDPKVPVPRSPVPIPSGKVANFFYNYASKELPLATLNHSLRVFQYSIAIIKDQFSEWDLDEEVLFVTALMHDIATTDKNLSETKLSFEFYGGYISRELILRETGGDTDYADAVAEAIIRHQELTTTGFITTLGLILQIATTLDNAGANTNLIHQETIFSINEKYPRINWSSCFASVLAKEGAQKPWSHSTTLGIEDFKKTVLNNPVQYERH</sequence>
<dbReference type="GO" id="GO:0018890">
    <property type="term" value="P:cyanamide metabolic process"/>
    <property type="evidence" value="ECO:0007669"/>
    <property type="project" value="UniProtKB-ARBA"/>
</dbReference>
<dbReference type="OrthoDB" id="10033309at2759"/>
<keyword evidence="4" id="KW-0456">Lyase</keyword>
<evidence type="ECO:0000256" key="2">
    <source>
        <dbReference type="ARBA" id="ARBA00011643"/>
    </source>
</evidence>
<evidence type="ECO:0000256" key="3">
    <source>
        <dbReference type="ARBA" id="ARBA00022833"/>
    </source>
</evidence>
<dbReference type="InterPro" id="IPR003607">
    <property type="entry name" value="HD/PDEase_dom"/>
</dbReference>
<evidence type="ECO:0000256" key="4">
    <source>
        <dbReference type="ARBA" id="ARBA00023239"/>
    </source>
</evidence>
<comment type="subunit">
    <text evidence="2">Homohexamer.</text>
</comment>
<dbReference type="GO" id="GO:0018820">
    <property type="term" value="F:cyanamide hydratase activity"/>
    <property type="evidence" value="ECO:0007669"/>
    <property type="project" value="UniProtKB-EC"/>
</dbReference>
<evidence type="ECO:0000259" key="9">
    <source>
        <dbReference type="PROSITE" id="PS51831"/>
    </source>
</evidence>
<comment type="catalytic activity">
    <reaction evidence="5">
        <text>urea = cyanamide + H2O</text>
        <dbReference type="Rhea" id="RHEA:23056"/>
        <dbReference type="ChEBI" id="CHEBI:15377"/>
        <dbReference type="ChEBI" id="CHEBI:16199"/>
        <dbReference type="ChEBI" id="CHEBI:16698"/>
        <dbReference type="EC" id="4.2.1.69"/>
    </reaction>
</comment>
<evidence type="ECO:0000256" key="5">
    <source>
        <dbReference type="ARBA" id="ARBA00036058"/>
    </source>
</evidence>
<dbReference type="PANTHER" id="PTHR35569">
    <property type="entry name" value="CYANAMIDE HYDRATASE DDI2-RELATED"/>
    <property type="match status" value="1"/>
</dbReference>
<feature type="domain" description="HD" evidence="9">
    <location>
        <begin position="52"/>
        <end position="162"/>
    </location>
</feature>
<evidence type="ECO:0000256" key="1">
    <source>
        <dbReference type="ARBA" id="ARBA00001947"/>
    </source>
</evidence>
<protein>
    <recommendedName>
        <fullName evidence="6">cyanamide hydratase</fullName>
        <ecNumber evidence="6">4.2.1.69</ecNumber>
    </recommendedName>
</protein>
<proteinExistence type="inferred from homology"/>
<evidence type="ECO:0000256" key="6">
    <source>
        <dbReference type="ARBA" id="ARBA00039139"/>
    </source>
</evidence>
<dbReference type="EMBL" id="BDGX01000047">
    <property type="protein sequence ID" value="GAV55378.1"/>
    <property type="molecule type" value="Genomic_DNA"/>
</dbReference>
<comment type="function">
    <text evidence="7">Cyanamide hydratase involved in the detoxification and/or utilization of cyanamide, a toxic nitrile compound distributed widely in the environment.</text>
</comment>
<accession>A0A1Q3AI07</accession>
<dbReference type="FunFam" id="1.10.3210.10:FF:000027">
    <property type="entry name" value="Urea hydro-lyase/cyanamide hydratase"/>
    <property type="match status" value="1"/>
</dbReference>
<organism evidence="10 11">
    <name type="scientific">Zygosaccharomyces rouxii</name>
    <dbReference type="NCBI Taxonomy" id="4956"/>
    <lineage>
        <taxon>Eukaryota</taxon>
        <taxon>Fungi</taxon>
        <taxon>Dikarya</taxon>
        <taxon>Ascomycota</taxon>
        <taxon>Saccharomycotina</taxon>
        <taxon>Saccharomycetes</taxon>
        <taxon>Saccharomycetales</taxon>
        <taxon>Saccharomycetaceae</taxon>
        <taxon>Zygosaccharomyces</taxon>
    </lineage>
</organism>